<evidence type="ECO:0000256" key="2">
    <source>
        <dbReference type="ARBA" id="ARBA00023125"/>
    </source>
</evidence>
<dbReference type="Proteomes" id="UP000196320">
    <property type="component" value="Unassembled WGS sequence"/>
</dbReference>
<dbReference type="InterPro" id="IPR036390">
    <property type="entry name" value="WH_DNA-bd_sf"/>
</dbReference>
<dbReference type="EMBL" id="FUKO01000044">
    <property type="protein sequence ID" value="SJN46676.1"/>
    <property type="molecule type" value="Genomic_DNA"/>
</dbReference>
<gene>
    <name evidence="5" type="ORF">FM104_15185</name>
</gene>
<dbReference type="InterPro" id="IPR000835">
    <property type="entry name" value="HTH_MarR-typ"/>
</dbReference>
<dbReference type="GO" id="GO:0003700">
    <property type="term" value="F:DNA-binding transcription factor activity"/>
    <property type="evidence" value="ECO:0007669"/>
    <property type="project" value="InterPro"/>
</dbReference>
<sequence length="157" mass="17222">MAVLEVSASADSVDHADVDDALAEFQGQLNLIFARAQTLWRESAARVHRDLQPAGYKLLTFVERAGSASAHQLADSFEMDKSVVSRQVRMLEEVGLLVSRPDECDGRLRVLTATPAASAALAEVRSDHATRMRDALTEMTPEELRTASKVFRILAEV</sequence>
<name>A0A1R4KQK1_9MICO</name>
<keyword evidence="2" id="KW-0238">DNA-binding</keyword>
<keyword evidence="6" id="KW-1185">Reference proteome</keyword>
<dbReference type="InterPro" id="IPR039422">
    <property type="entry name" value="MarR/SlyA-like"/>
</dbReference>
<dbReference type="OrthoDB" id="9154853at2"/>
<dbReference type="PROSITE" id="PS50995">
    <property type="entry name" value="HTH_MARR_2"/>
    <property type="match status" value="1"/>
</dbReference>
<dbReference type="InterPro" id="IPR023187">
    <property type="entry name" value="Tscrpt_reg_MarR-type_CS"/>
</dbReference>
<dbReference type="SMART" id="SM00347">
    <property type="entry name" value="HTH_MARR"/>
    <property type="match status" value="1"/>
</dbReference>
<dbReference type="PANTHER" id="PTHR33164">
    <property type="entry name" value="TRANSCRIPTIONAL REGULATOR, MARR FAMILY"/>
    <property type="match status" value="1"/>
</dbReference>
<dbReference type="RefSeq" id="WP_087133051.1">
    <property type="nucleotide sequence ID" value="NZ_FUKO01000044.1"/>
</dbReference>
<feature type="domain" description="HTH marR-type" evidence="4">
    <location>
        <begin position="15"/>
        <end position="157"/>
    </location>
</feature>
<dbReference type="PANTHER" id="PTHR33164:SF57">
    <property type="entry name" value="MARR-FAMILY TRANSCRIPTIONAL REGULATOR"/>
    <property type="match status" value="1"/>
</dbReference>
<keyword evidence="3" id="KW-0804">Transcription</keyword>
<keyword evidence="1" id="KW-0805">Transcription regulation</keyword>
<evidence type="ECO:0000313" key="5">
    <source>
        <dbReference type="EMBL" id="SJN46676.1"/>
    </source>
</evidence>
<dbReference type="Pfam" id="PF12802">
    <property type="entry name" value="MarR_2"/>
    <property type="match status" value="1"/>
</dbReference>
<organism evidence="5 6">
    <name type="scientific">Microbacterium esteraromaticum</name>
    <dbReference type="NCBI Taxonomy" id="57043"/>
    <lineage>
        <taxon>Bacteria</taxon>
        <taxon>Bacillati</taxon>
        <taxon>Actinomycetota</taxon>
        <taxon>Actinomycetes</taxon>
        <taxon>Micrococcales</taxon>
        <taxon>Microbacteriaceae</taxon>
        <taxon>Microbacterium</taxon>
    </lineage>
</organism>
<dbReference type="AlphaFoldDB" id="A0A1R4KQK1"/>
<accession>A0A1R4KQK1</accession>
<dbReference type="SUPFAM" id="SSF46785">
    <property type="entry name" value="Winged helix' DNA-binding domain"/>
    <property type="match status" value="1"/>
</dbReference>
<evidence type="ECO:0000313" key="6">
    <source>
        <dbReference type="Proteomes" id="UP000196320"/>
    </source>
</evidence>
<evidence type="ECO:0000256" key="3">
    <source>
        <dbReference type="ARBA" id="ARBA00023163"/>
    </source>
</evidence>
<reference evidence="5 6" key="1">
    <citation type="submission" date="2017-02" db="EMBL/GenBank/DDBJ databases">
        <authorList>
            <person name="Peterson S.W."/>
        </authorList>
    </citation>
    <scope>NUCLEOTIDE SEQUENCE [LARGE SCALE GENOMIC DNA]</scope>
    <source>
        <strain evidence="5 6">B Mb 05.01</strain>
    </source>
</reference>
<dbReference type="Gene3D" id="1.10.10.10">
    <property type="entry name" value="Winged helix-like DNA-binding domain superfamily/Winged helix DNA-binding domain"/>
    <property type="match status" value="1"/>
</dbReference>
<dbReference type="GO" id="GO:0003677">
    <property type="term" value="F:DNA binding"/>
    <property type="evidence" value="ECO:0007669"/>
    <property type="project" value="UniProtKB-KW"/>
</dbReference>
<evidence type="ECO:0000256" key="1">
    <source>
        <dbReference type="ARBA" id="ARBA00023015"/>
    </source>
</evidence>
<dbReference type="PROSITE" id="PS01117">
    <property type="entry name" value="HTH_MARR_1"/>
    <property type="match status" value="1"/>
</dbReference>
<proteinExistence type="predicted"/>
<protein>
    <submittedName>
        <fullName evidence="5">Transcriptional regulator, MarR family</fullName>
    </submittedName>
</protein>
<dbReference type="InterPro" id="IPR036388">
    <property type="entry name" value="WH-like_DNA-bd_sf"/>
</dbReference>
<dbReference type="GO" id="GO:0006950">
    <property type="term" value="P:response to stress"/>
    <property type="evidence" value="ECO:0007669"/>
    <property type="project" value="TreeGrafter"/>
</dbReference>
<evidence type="ECO:0000259" key="4">
    <source>
        <dbReference type="PROSITE" id="PS50995"/>
    </source>
</evidence>